<dbReference type="PANTHER" id="PTHR37816">
    <property type="entry name" value="YALI0E33011P"/>
    <property type="match status" value="1"/>
</dbReference>
<keyword evidence="2" id="KW-1185">Reference proteome</keyword>
<organism evidence="1 2">
    <name type="scientific">Sinomonas humi</name>
    <dbReference type="NCBI Taxonomy" id="1338436"/>
    <lineage>
        <taxon>Bacteria</taxon>
        <taxon>Bacillati</taxon>
        <taxon>Actinomycetota</taxon>
        <taxon>Actinomycetes</taxon>
        <taxon>Micrococcales</taxon>
        <taxon>Micrococcaceae</taxon>
        <taxon>Sinomonas</taxon>
    </lineage>
</organism>
<comment type="caution">
    <text evidence="1">The sequence shown here is derived from an EMBL/GenBank/DDBJ whole genome shotgun (WGS) entry which is preliminary data.</text>
</comment>
<dbReference type="SUPFAM" id="SSF52540">
    <property type="entry name" value="P-loop containing nucleoside triphosphate hydrolases"/>
    <property type="match status" value="1"/>
</dbReference>
<dbReference type="Proteomes" id="UP000030982">
    <property type="component" value="Unassembled WGS sequence"/>
</dbReference>
<dbReference type="STRING" id="1338436.LK10_12535"/>
<dbReference type="Gene3D" id="3.40.50.300">
    <property type="entry name" value="P-loop containing nucleotide triphosphate hydrolases"/>
    <property type="match status" value="1"/>
</dbReference>
<sequence length="178" mass="20733">MAVAGVAGTGKTTLARRIAEVIDAPHIEIDALYHGQDWVPRESFFDDVRSLVAQERWTTEWQYSAARPLVAERADIVVWLDLPFWTTTLPRVVRRTLWRWLRREVLWNGKVESPLHTFFTDPEHIVRWAISTRFTYRTQVPALETASLPVMVVRLRSKKEVERWLEGPLLRSTRDNAG</sequence>
<protein>
    <submittedName>
        <fullName evidence="1">ATPase AAA</fullName>
    </submittedName>
</protein>
<evidence type="ECO:0000313" key="1">
    <source>
        <dbReference type="EMBL" id="KHL02484.1"/>
    </source>
</evidence>
<dbReference type="InterPro" id="IPR027417">
    <property type="entry name" value="P-loop_NTPase"/>
</dbReference>
<reference evidence="1 2" key="1">
    <citation type="submission" date="2014-09" db="EMBL/GenBank/DDBJ databases">
        <title>Genome sequence of Sinomonas sp. MUSC 117.</title>
        <authorList>
            <person name="Lee L.-H."/>
        </authorList>
    </citation>
    <scope>NUCLEOTIDE SEQUENCE [LARGE SCALE GENOMIC DNA]</scope>
    <source>
        <strain evidence="1 2">MUSC 117</strain>
    </source>
</reference>
<name>A0A0B2AG22_9MICC</name>
<dbReference type="EMBL" id="JTDL01000123">
    <property type="protein sequence ID" value="KHL02484.1"/>
    <property type="molecule type" value="Genomic_DNA"/>
</dbReference>
<dbReference type="InterPro" id="IPR052922">
    <property type="entry name" value="Cytidylate_Kinase-2"/>
</dbReference>
<dbReference type="AlphaFoldDB" id="A0A0B2AG22"/>
<proteinExistence type="predicted"/>
<dbReference type="PANTHER" id="PTHR37816:SF1">
    <property type="entry name" value="TOXIN"/>
    <property type="match status" value="1"/>
</dbReference>
<gene>
    <name evidence="1" type="ORF">LK10_12535</name>
</gene>
<dbReference type="OrthoDB" id="3199600at2"/>
<accession>A0A0B2AG22</accession>
<evidence type="ECO:0000313" key="2">
    <source>
        <dbReference type="Proteomes" id="UP000030982"/>
    </source>
</evidence>